<dbReference type="InterPro" id="IPR003749">
    <property type="entry name" value="ThiS/MoaD-like"/>
</dbReference>
<dbReference type="AlphaFoldDB" id="A0A7U7G7Z2"/>
<name>A0A7U7G7Z2_9GAMM</name>
<gene>
    <name evidence="1" type="ORF">BN874_110007</name>
</gene>
<sequence length="66" mass="7332">MIIEVNGEKRQLDQPQVLAEAITHWGYQCALIAVAHNDEFVPRSRYAATPLQDGDRLEIVAPMQGG</sequence>
<dbReference type="InterPro" id="IPR010035">
    <property type="entry name" value="Thi_S"/>
</dbReference>
<reference evidence="1 2" key="1">
    <citation type="journal article" date="2014" name="ISME J.">
        <title>Candidatus Competibacter-lineage genomes retrieved from metagenomes reveal functional metabolic diversity.</title>
        <authorList>
            <person name="McIlroy S.J."/>
            <person name="Albertsen M."/>
            <person name="Andresen E.K."/>
            <person name="Saunders A.M."/>
            <person name="Kristiansen R."/>
            <person name="Stokholm-Bjerregaard M."/>
            <person name="Nielsen K.L."/>
            <person name="Nielsen P.H."/>
        </authorList>
    </citation>
    <scope>NUCLEOTIDE SEQUENCE [LARGE SCALE GENOMIC DNA]</scope>
    <source>
        <strain evidence="1 2">Run_B_J11</strain>
    </source>
</reference>
<dbReference type="InterPro" id="IPR016155">
    <property type="entry name" value="Mopterin_synth/thiamin_S_b"/>
</dbReference>
<evidence type="ECO:0000313" key="1">
    <source>
        <dbReference type="EMBL" id="CDH43205.1"/>
    </source>
</evidence>
<dbReference type="PANTHER" id="PTHR34472:SF1">
    <property type="entry name" value="SULFUR CARRIER PROTEIN THIS"/>
    <property type="match status" value="1"/>
</dbReference>
<comment type="caution">
    <text evidence="1">The sequence shown here is derived from an EMBL/GenBank/DDBJ whole genome shotgun (WGS) entry which is preliminary data.</text>
</comment>
<dbReference type="PANTHER" id="PTHR34472">
    <property type="entry name" value="SULFUR CARRIER PROTEIN THIS"/>
    <property type="match status" value="1"/>
</dbReference>
<dbReference type="Pfam" id="PF02597">
    <property type="entry name" value="ThiS"/>
    <property type="match status" value="1"/>
</dbReference>
<organism evidence="1 2">
    <name type="scientific">Candidatus Contendobacter odensis Run_B_J11</name>
    <dbReference type="NCBI Taxonomy" id="1400861"/>
    <lineage>
        <taxon>Bacteria</taxon>
        <taxon>Pseudomonadati</taxon>
        <taxon>Pseudomonadota</taxon>
        <taxon>Gammaproteobacteria</taxon>
        <taxon>Candidatus Competibacteraceae</taxon>
        <taxon>Candidatus Contendibacter</taxon>
    </lineage>
</organism>
<dbReference type="CDD" id="cd00565">
    <property type="entry name" value="Ubl_ThiS"/>
    <property type="match status" value="1"/>
</dbReference>
<dbReference type="Gene3D" id="3.10.20.30">
    <property type="match status" value="1"/>
</dbReference>
<dbReference type="OrthoDB" id="9800283at2"/>
<protein>
    <recommendedName>
        <fullName evidence="3">Thiamine biosynthesis protein ThiS</fullName>
    </recommendedName>
</protein>
<dbReference type="RefSeq" id="WP_034430211.1">
    <property type="nucleotide sequence ID" value="NZ_CBTK010000013.1"/>
</dbReference>
<dbReference type="EMBL" id="CBTK010000013">
    <property type="protein sequence ID" value="CDH43205.1"/>
    <property type="molecule type" value="Genomic_DNA"/>
</dbReference>
<evidence type="ECO:0000313" key="2">
    <source>
        <dbReference type="Proteomes" id="UP000019184"/>
    </source>
</evidence>
<dbReference type="InterPro" id="IPR012675">
    <property type="entry name" value="Beta-grasp_dom_sf"/>
</dbReference>
<accession>A0A7U7G7Z2</accession>
<proteinExistence type="predicted"/>
<dbReference type="SUPFAM" id="SSF54285">
    <property type="entry name" value="MoaD/ThiS"/>
    <property type="match status" value="1"/>
</dbReference>
<dbReference type="Proteomes" id="UP000019184">
    <property type="component" value="Unassembled WGS sequence"/>
</dbReference>
<keyword evidence="2" id="KW-1185">Reference proteome</keyword>
<dbReference type="NCBIfam" id="TIGR01683">
    <property type="entry name" value="thiS"/>
    <property type="match status" value="1"/>
</dbReference>
<evidence type="ECO:0008006" key="3">
    <source>
        <dbReference type="Google" id="ProtNLM"/>
    </source>
</evidence>